<proteinExistence type="predicted"/>
<dbReference type="OrthoDB" id="19174at2759"/>
<dbReference type="Proteomes" id="UP000324800">
    <property type="component" value="Unassembled WGS sequence"/>
</dbReference>
<name>A0A5J4TFU4_9EUKA</name>
<comment type="caution">
    <text evidence="1">The sequence shown here is derived from an EMBL/GenBank/DDBJ whole genome shotgun (WGS) entry which is preliminary data.</text>
</comment>
<gene>
    <name evidence="1" type="ORF">EZS28_047426</name>
</gene>
<feature type="non-terminal residue" evidence="1">
    <location>
        <position position="62"/>
    </location>
</feature>
<accession>A0A5J4TFU4</accession>
<protein>
    <submittedName>
        <fullName evidence="1">Uncharacterized protein</fullName>
    </submittedName>
</protein>
<dbReference type="AlphaFoldDB" id="A0A5J4TFU4"/>
<organism evidence="1 2">
    <name type="scientific">Streblomastix strix</name>
    <dbReference type="NCBI Taxonomy" id="222440"/>
    <lineage>
        <taxon>Eukaryota</taxon>
        <taxon>Metamonada</taxon>
        <taxon>Preaxostyla</taxon>
        <taxon>Oxymonadida</taxon>
        <taxon>Streblomastigidae</taxon>
        <taxon>Streblomastix</taxon>
    </lineage>
</organism>
<reference evidence="1 2" key="1">
    <citation type="submission" date="2019-03" db="EMBL/GenBank/DDBJ databases">
        <title>Single cell metagenomics reveals metabolic interactions within the superorganism composed of flagellate Streblomastix strix and complex community of Bacteroidetes bacteria on its surface.</title>
        <authorList>
            <person name="Treitli S.C."/>
            <person name="Kolisko M."/>
            <person name="Husnik F."/>
            <person name="Keeling P."/>
            <person name="Hampl V."/>
        </authorList>
    </citation>
    <scope>NUCLEOTIDE SEQUENCE [LARGE SCALE GENOMIC DNA]</scope>
    <source>
        <strain evidence="1">ST1C</strain>
    </source>
</reference>
<evidence type="ECO:0000313" key="1">
    <source>
        <dbReference type="EMBL" id="KAA6357047.1"/>
    </source>
</evidence>
<evidence type="ECO:0000313" key="2">
    <source>
        <dbReference type="Proteomes" id="UP000324800"/>
    </source>
</evidence>
<dbReference type="EMBL" id="SNRW01031991">
    <property type="protein sequence ID" value="KAA6357047.1"/>
    <property type="molecule type" value="Genomic_DNA"/>
</dbReference>
<sequence length="62" mass="7214">MITQMTSSNRLEYFESIEVKPIASNVKYETLEKGPTCNNITNLASLREILDKWNVDIEMPYM</sequence>